<dbReference type="Proteomes" id="UP000322188">
    <property type="component" value="Unassembled WGS sequence"/>
</dbReference>
<reference evidence="4 5" key="1">
    <citation type="journal article" date="1992" name="Lakartidningen">
        <title>[Penicillin V and not amoxicillin is the first choice preparation in acute otitis].</title>
        <authorList>
            <person name="Kamme C."/>
            <person name="Lundgren K."/>
            <person name="Prellner K."/>
        </authorList>
    </citation>
    <scope>NUCLEOTIDE SEQUENCE [LARGE SCALE GENOMIC DNA]</scope>
    <source>
        <strain evidence="3 4">PC2022III</strain>
        <strain evidence="2 5">PC3939II</strain>
        <strain evidence="1 6">PC4580III</strain>
    </source>
</reference>
<dbReference type="Proteomes" id="UP000322307">
    <property type="component" value="Unassembled WGS sequence"/>
</dbReference>
<organism evidence="1 6">
    <name type="scientific">Brachyspira aalborgi</name>
    <dbReference type="NCBI Taxonomy" id="29522"/>
    <lineage>
        <taxon>Bacteria</taxon>
        <taxon>Pseudomonadati</taxon>
        <taxon>Spirochaetota</taxon>
        <taxon>Spirochaetia</taxon>
        <taxon>Brachyspirales</taxon>
        <taxon>Brachyspiraceae</taxon>
        <taxon>Brachyspira</taxon>
    </lineage>
</organism>
<dbReference type="Proteomes" id="UP000322814">
    <property type="component" value="Unassembled WGS sequence"/>
</dbReference>
<evidence type="ECO:0000313" key="2">
    <source>
        <dbReference type="EMBL" id="TXJ53076.1"/>
    </source>
</evidence>
<comment type="caution">
    <text evidence="1">The sequence shown here is derived from an EMBL/GenBank/DDBJ whole genome shotgun (WGS) entry which is preliminary data.</text>
</comment>
<dbReference type="EMBL" id="SAYB01000001">
    <property type="protein sequence ID" value="TXJ39537.1"/>
    <property type="molecule type" value="Genomic_DNA"/>
</dbReference>
<evidence type="ECO:0000313" key="4">
    <source>
        <dbReference type="Proteomes" id="UP000322188"/>
    </source>
</evidence>
<evidence type="ECO:0008006" key="7">
    <source>
        <dbReference type="Google" id="ProtNLM"/>
    </source>
</evidence>
<evidence type="ECO:0000313" key="5">
    <source>
        <dbReference type="Proteomes" id="UP000322307"/>
    </source>
</evidence>
<protein>
    <recommendedName>
        <fullName evidence="7">DUF4435 domain-containing protein</fullName>
    </recommendedName>
</protein>
<dbReference type="GeneID" id="61066011"/>
<evidence type="ECO:0000313" key="3">
    <source>
        <dbReference type="EMBL" id="TXJ60985.1"/>
    </source>
</evidence>
<name>A0A5C8ENJ1_9SPIR</name>
<evidence type="ECO:0000313" key="1">
    <source>
        <dbReference type="EMBL" id="TXJ39537.1"/>
    </source>
</evidence>
<dbReference type="AlphaFoldDB" id="A0A5C8ENJ1"/>
<accession>A0A5C8ENJ1</accession>
<dbReference type="EMBL" id="SAYE01000003">
    <property type="protein sequence ID" value="TXJ53076.1"/>
    <property type="molecule type" value="Genomic_DNA"/>
</dbReference>
<gene>
    <name evidence="3" type="ORF">EPJ74_01715</name>
    <name evidence="1" type="ORF">EPJ78_00460</name>
    <name evidence="2" type="ORF">EPJ84_01720</name>
</gene>
<dbReference type="RefSeq" id="WP_147559729.1">
    <property type="nucleotide sequence ID" value="NZ_SAYB01000001.1"/>
</dbReference>
<proteinExistence type="predicted"/>
<dbReference type="EMBL" id="SAYK01000003">
    <property type="protein sequence ID" value="TXJ60985.1"/>
    <property type="molecule type" value="Genomic_DNA"/>
</dbReference>
<evidence type="ECO:0000313" key="6">
    <source>
        <dbReference type="Proteomes" id="UP000322814"/>
    </source>
</evidence>
<sequence length="274" mass="32676">MQNNNIPENPLSYKKDFIIESKIRLLINADINNNKTYILVEGNDDINLLRHMMNDNIDIIGCNGKESILKIVKNIDKVNCIGIIDMDYEYNYNNTRIFLYDYCCLEMMIISDKGIIKKIAKEFKISVNKILDILFSLLFISLMRKYNYYNKLNIDFGPLNGISNYYDKNENKINNNEVVLLLEKIDKNKAIIRKYNYKKLITEVEKIRKFNKNKLLKITNGHDFLNLLSKFIKNKNKDYFWHFIRGAYNKDIFKKTKLYKKLLEYQNKNNLKIL</sequence>
<reference evidence="1" key="2">
    <citation type="submission" date="2019-01" db="EMBL/GenBank/DDBJ databases">
        <authorList>
            <person name="Thorell K."/>
        </authorList>
    </citation>
    <scope>NUCLEOTIDE SEQUENCE</scope>
    <source>
        <strain evidence="3">PC2022III</strain>
        <strain evidence="2">PC3939II</strain>
        <strain evidence="1">PC4580III</strain>
    </source>
</reference>